<evidence type="ECO:0000256" key="7">
    <source>
        <dbReference type="ARBA" id="ARBA00023114"/>
    </source>
</evidence>
<evidence type="ECO:0000256" key="6">
    <source>
        <dbReference type="ARBA" id="ARBA00023065"/>
    </source>
</evidence>
<keyword evidence="8 10" id="KW-0472">Membrane</keyword>
<gene>
    <name evidence="14" type="ORF">SAMN05216429_10217</name>
</gene>
<dbReference type="PANTHER" id="PTHR30329:SF21">
    <property type="entry name" value="LIPOPROTEIN YIAD-RELATED"/>
    <property type="match status" value="1"/>
</dbReference>
<evidence type="ECO:0000256" key="3">
    <source>
        <dbReference type="ARBA" id="ARBA00022452"/>
    </source>
</evidence>
<dbReference type="Proteomes" id="UP000199445">
    <property type="component" value="Unassembled WGS sequence"/>
</dbReference>
<organism evidence="14 15">
    <name type="scientific">Marinobacter persicus</name>
    <dbReference type="NCBI Taxonomy" id="930118"/>
    <lineage>
        <taxon>Bacteria</taxon>
        <taxon>Pseudomonadati</taxon>
        <taxon>Pseudomonadota</taxon>
        <taxon>Gammaproteobacteria</taxon>
        <taxon>Pseudomonadales</taxon>
        <taxon>Marinobacteraceae</taxon>
        <taxon>Marinobacter</taxon>
    </lineage>
</organism>
<dbReference type="InterPro" id="IPR006664">
    <property type="entry name" value="OMP_bac"/>
</dbReference>
<keyword evidence="5 12" id="KW-0732">Signal</keyword>
<feature type="compositionally biased region" description="Low complexity" evidence="11">
    <location>
        <begin position="185"/>
        <end position="202"/>
    </location>
</feature>
<proteinExistence type="predicted"/>
<dbReference type="RefSeq" id="WP_091701020.1">
    <property type="nucleotide sequence ID" value="NZ_BMYN01000002.1"/>
</dbReference>
<dbReference type="GO" id="GO:0009279">
    <property type="term" value="C:cell outer membrane"/>
    <property type="evidence" value="ECO:0007669"/>
    <property type="project" value="UniProtKB-SubCell"/>
</dbReference>
<evidence type="ECO:0000256" key="9">
    <source>
        <dbReference type="ARBA" id="ARBA00023237"/>
    </source>
</evidence>
<protein>
    <submittedName>
        <fullName evidence="14">OmpA-OmpF porin, OOP family</fullName>
    </submittedName>
</protein>
<dbReference type="GO" id="GO:0006811">
    <property type="term" value="P:monoatomic ion transport"/>
    <property type="evidence" value="ECO:0007669"/>
    <property type="project" value="UniProtKB-KW"/>
</dbReference>
<evidence type="ECO:0000256" key="2">
    <source>
        <dbReference type="ARBA" id="ARBA00022448"/>
    </source>
</evidence>
<reference evidence="14 15" key="1">
    <citation type="submission" date="2016-10" db="EMBL/GenBank/DDBJ databases">
        <authorList>
            <person name="de Groot N.N."/>
        </authorList>
    </citation>
    <scope>NUCLEOTIDE SEQUENCE [LARGE SCALE GENOMIC DNA]</scope>
    <source>
        <strain evidence="14 15">IBRC-M 10445</strain>
    </source>
</reference>
<dbReference type="InterPro" id="IPR006315">
    <property type="entry name" value="OM_autotransptr_brl_dom"/>
</dbReference>
<dbReference type="InterPro" id="IPR003367">
    <property type="entry name" value="Thrombospondin_3-like_rpt"/>
</dbReference>
<dbReference type="GO" id="GO:0015288">
    <property type="term" value="F:porin activity"/>
    <property type="evidence" value="ECO:0007669"/>
    <property type="project" value="UniProtKB-KW"/>
</dbReference>
<evidence type="ECO:0000256" key="8">
    <source>
        <dbReference type="ARBA" id="ARBA00023136"/>
    </source>
</evidence>
<comment type="subcellular location">
    <subcellularLocation>
        <location evidence="1">Cell outer membrane</location>
        <topology evidence="1">Multi-pass membrane protein</topology>
    </subcellularLocation>
</comment>
<evidence type="ECO:0000313" key="14">
    <source>
        <dbReference type="EMBL" id="SFJ33643.1"/>
    </source>
</evidence>
<keyword evidence="15" id="KW-1185">Reference proteome</keyword>
<dbReference type="OrthoDB" id="9805832at2"/>
<dbReference type="Pfam" id="PF00691">
    <property type="entry name" value="OmpA"/>
    <property type="match status" value="1"/>
</dbReference>
<dbReference type="Pfam" id="PF05736">
    <property type="entry name" value="OprF"/>
    <property type="match status" value="1"/>
</dbReference>
<feature type="region of interest" description="Disordered" evidence="11">
    <location>
        <begin position="181"/>
        <end position="213"/>
    </location>
</feature>
<evidence type="ECO:0000256" key="11">
    <source>
        <dbReference type="SAM" id="MobiDB-lite"/>
    </source>
</evidence>
<keyword evidence="4" id="KW-0812">Transmembrane</keyword>
<dbReference type="SUPFAM" id="SSF103088">
    <property type="entry name" value="OmpA-like"/>
    <property type="match status" value="1"/>
</dbReference>
<feature type="chain" id="PRO_5011727676" evidence="12">
    <location>
        <begin position="23"/>
        <end position="368"/>
    </location>
</feature>
<feature type="domain" description="OmpA-like" evidence="13">
    <location>
        <begin position="250"/>
        <end position="368"/>
    </location>
</feature>
<name>A0A1I3QHP4_9GAMM</name>
<keyword evidence="2" id="KW-0813">Transport</keyword>
<dbReference type="PROSITE" id="PS51123">
    <property type="entry name" value="OMPA_2"/>
    <property type="match status" value="1"/>
</dbReference>
<dbReference type="InterPro" id="IPR006665">
    <property type="entry name" value="OmpA-like"/>
</dbReference>
<dbReference type="Pfam" id="PF02412">
    <property type="entry name" value="TSP_3"/>
    <property type="match status" value="2"/>
</dbReference>
<evidence type="ECO:0000256" key="12">
    <source>
        <dbReference type="SAM" id="SignalP"/>
    </source>
</evidence>
<evidence type="ECO:0000256" key="5">
    <source>
        <dbReference type="ARBA" id="ARBA00022729"/>
    </source>
</evidence>
<keyword evidence="6" id="KW-0406">Ion transport</keyword>
<evidence type="ECO:0000259" key="13">
    <source>
        <dbReference type="PROSITE" id="PS51123"/>
    </source>
</evidence>
<dbReference type="Gene3D" id="3.30.1330.60">
    <property type="entry name" value="OmpA-like domain"/>
    <property type="match status" value="1"/>
</dbReference>
<evidence type="ECO:0000256" key="4">
    <source>
        <dbReference type="ARBA" id="ARBA00022692"/>
    </source>
</evidence>
<keyword evidence="7" id="KW-0626">Porin</keyword>
<dbReference type="InterPro" id="IPR028974">
    <property type="entry name" value="TSP_type-3_rpt"/>
</dbReference>
<evidence type="ECO:0000313" key="15">
    <source>
        <dbReference type="Proteomes" id="UP000199445"/>
    </source>
</evidence>
<evidence type="ECO:0000256" key="1">
    <source>
        <dbReference type="ARBA" id="ARBA00004571"/>
    </source>
</evidence>
<dbReference type="GO" id="GO:0046930">
    <property type="term" value="C:pore complex"/>
    <property type="evidence" value="ECO:0007669"/>
    <property type="project" value="UniProtKB-KW"/>
</dbReference>
<dbReference type="InterPro" id="IPR050330">
    <property type="entry name" value="Bact_OuterMem_StrucFunc"/>
</dbReference>
<keyword evidence="9" id="KW-0998">Cell outer membrane</keyword>
<keyword evidence="3" id="KW-1134">Transmembrane beta strand</keyword>
<dbReference type="SUPFAM" id="SSF56925">
    <property type="entry name" value="OMPA-like"/>
    <property type="match status" value="1"/>
</dbReference>
<dbReference type="PANTHER" id="PTHR30329">
    <property type="entry name" value="STATOR ELEMENT OF FLAGELLAR MOTOR COMPLEX"/>
    <property type="match status" value="1"/>
</dbReference>
<feature type="signal peptide" evidence="12">
    <location>
        <begin position="1"/>
        <end position="22"/>
    </location>
</feature>
<dbReference type="CDD" id="cd07185">
    <property type="entry name" value="OmpA_C-like"/>
    <property type="match status" value="1"/>
</dbReference>
<dbReference type="NCBIfam" id="TIGR01414">
    <property type="entry name" value="autotrans_barl"/>
    <property type="match status" value="1"/>
</dbReference>
<dbReference type="EMBL" id="FOSC01000002">
    <property type="protein sequence ID" value="SFJ33643.1"/>
    <property type="molecule type" value="Genomic_DNA"/>
</dbReference>
<dbReference type="PRINTS" id="PR01021">
    <property type="entry name" value="OMPADOMAIN"/>
</dbReference>
<dbReference type="GO" id="GO:0005509">
    <property type="term" value="F:calcium ion binding"/>
    <property type="evidence" value="ECO:0007669"/>
    <property type="project" value="InterPro"/>
</dbReference>
<sequence length="368" mass="39512">MNIMRPAAAAVLASSIAMPALAEDQQSISLTPFAGYQLFDDKRDLDESATYGIGIEYRFLPNWAVEAVYSRADADRKYVGGESKFEEIRVDGTYYFAGPDAALTPYLSAGVGHADFGIDDTASYAHAGTDHDETRVNIGGGVRYHISDMVSVRGDLREFHGVDESTFDTLASVGLSLSFHRTTSDPQPADADGDGVADANDQCPGTPAGVEVNSRGCELDNDNDGVVNSKDECPNTTMGAEVNEQGCEGVTETVETINLRIQFPLNSAEIGNTYDAEIRAVAEHMEEHPETVAEIAGHTDSLGAADYNEQLSQRRAQSVADRLVNVHGVEADRVSAVGYGEAEPVASNETDAGRAQNRRVEARIQVLR</sequence>
<dbReference type="InterPro" id="IPR008722">
    <property type="entry name" value="OprF_membrane_N"/>
</dbReference>
<dbReference type="AlphaFoldDB" id="A0A1I3QHP4"/>
<dbReference type="Gene3D" id="2.40.160.20">
    <property type="match status" value="1"/>
</dbReference>
<dbReference type="GO" id="GO:0007155">
    <property type="term" value="P:cell adhesion"/>
    <property type="evidence" value="ECO:0007669"/>
    <property type="project" value="InterPro"/>
</dbReference>
<dbReference type="InterPro" id="IPR036737">
    <property type="entry name" value="OmpA-like_sf"/>
</dbReference>
<accession>A0A1I3QHP4</accession>
<dbReference type="SUPFAM" id="SSF103647">
    <property type="entry name" value="TSP type-3 repeat"/>
    <property type="match status" value="1"/>
</dbReference>
<evidence type="ECO:0000256" key="10">
    <source>
        <dbReference type="PROSITE-ProRule" id="PRU00473"/>
    </source>
</evidence>
<dbReference type="InterPro" id="IPR011250">
    <property type="entry name" value="OMP/PagP_B-barrel"/>
</dbReference>